<dbReference type="Proteomes" id="UP000256294">
    <property type="component" value="Unassembled WGS sequence"/>
</dbReference>
<evidence type="ECO:0000313" key="3">
    <source>
        <dbReference type="Proteomes" id="UP000256294"/>
    </source>
</evidence>
<evidence type="ECO:0000313" key="2">
    <source>
        <dbReference type="EMBL" id="REF28238.1"/>
    </source>
</evidence>
<dbReference type="RefSeq" id="WP_038265054.1">
    <property type="nucleotide sequence ID" value="NZ_QTUB01000001.1"/>
</dbReference>
<keyword evidence="3" id="KW-1185">Reference proteome</keyword>
<dbReference type="Pfam" id="PF08241">
    <property type="entry name" value="Methyltransf_11"/>
    <property type="match status" value="1"/>
</dbReference>
<dbReference type="CDD" id="cd02440">
    <property type="entry name" value="AdoMet_MTases"/>
    <property type="match status" value="1"/>
</dbReference>
<dbReference type="GO" id="GO:0032259">
    <property type="term" value="P:methylation"/>
    <property type="evidence" value="ECO:0007669"/>
    <property type="project" value="UniProtKB-KW"/>
</dbReference>
<keyword evidence="2" id="KW-0489">Methyltransferase</keyword>
<comment type="caution">
    <text evidence="2">The sequence shown here is derived from an EMBL/GenBank/DDBJ whole genome shotgun (WGS) entry which is preliminary data.</text>
</comment>
<sequence length="235" mass="26773">MSKWEEKELSELFSQYNDILEKKYAFTTICDFIKQHNSIKKALDLGCGSGALIPFLTSIIPQVIGADISKYAIELAKEKYQDSGAIFIYPTELHHYTNDIPFDTVVSSFVLCTLKTEDSFRAIFRQVNSHLVKHGYYITLDLNLDAFGIDFGPFKTGEAGKTYRDGDTLLTTLWTKTGKPFSFNDTYWSLEKQIECAEEAGFSLHQRLIPHVPNFKPPFIISVFKKEEELSGPQK</sequence>
<organism evidence="2 3">
    <name type="scientific">Xenorhabdus cabanillasii</name>
    <dbReference type="NCBI Taxonomy" id="351673"/>
    <lineage>
        <taxon>Bacteria</taxon>
        <taxon>Pseudomonadati</taxon>
        <taxon>Pseudomonadota</taxon>
        <taxon>Gammaproteobacteria</taxon>
        <taxon>Enterobacterales</taxon>
        <taxon>Morganellaceae</taxon>
        <taxon>Xenorhabdus</taxon>
    </lineage>
</organism>
<gene>
    <name evidence="2" type="ORF">BDD26_3117</name>
</gene>
<dbReference type="AlphaFoldDB" id="A0A3D9UFI2"/>
<name>A0A3D9UFI2_9GAMM</name>
<dbReference type="GO" id="GO:0008757">
    <property type="term" value="F:S-adenosylmethionine-dependent methyltransferase activity"/>
    <property type="evidence" value="ECO:0007669"/>
    <property type="project" value="InterPro"/>
</dbReference>
<keyword evidence="2" id="KW-0808">Transferase</keyword>
<feature type="domain" description="Methyltransferase type 11" evidence="1">
    <location>
        <begin position="43"/>
        <end position="138"/>
    </location>
</feature>
<accession>A0A3D9UFI2</accession>
<dbReference type="InterPro" id="IPR013216">
    <property type="entry name" value="Methyltransf_11"/>
</dbReference>
<dbReference type="InterPro" id="IPR029063">
    <property type="entry name" value="SAM-dependent_MTases_sf"/>
</dbReference>
<dbReference type="Gene3D" id="3.40.50.150">
    <property type="entry name" value="Vaccinia Virus protein VP39"/>
    <property type="match status" value="1"/>
</dbReference>
<reference evidence="2 3" key="1">
    <citation type="submission" date="2018-08" db="EMBL/GenBank/DDBJ databases">
        <title>Genomic Encyclopedia of Archaeal and Bacterial Type Strains, Phase II (KMG-II): from individual species to whole genera.</title>
        <authorList>
            <person name="Goeker M."/>
        </authorList>
    </citation>
    <scope>NUCLEOTIDE SEQUENCE [LARGE SCALE GENOMIC DNA]</scope>
    <source>
        <strain evidence="2 3">DSM 17905</strain>
    </source>
</reference>
<evidence type="ECO:0000259" key="1">
    <source>
        <dbReference type="Pfam" id="PF08241"/>
    </source>
</evidence>
<proteinExistence type="predicted"/>
<protein>
    <submittedName>
        <fullName evidence="2">Methyltransferase family protein</fullName>
    </submittedName>
</protein>
<dbReference type="SUPFAM" id="SSF53335">
    <property type="entry name" value="S-adenosyl-L-methionine-dependent methyltransferases"/>
    <property type="match status" value="1"/>
</dbReference>
<dbReference type="EMBL" id="QTUB01000001">
    <property type="protein sequence ID" value="REF28238.1"/>
    <property type="molecule type" value="Genomic_DNA"/>
</dbReference>